<dbReference type="Proteomes" id="UP000183685">
    <property type="component" value="Unassembled WGS sequence"/>
</dbReference>
<dbReference type="GO" id="GO:0016787">
    <property type="term" value="F:hydrolase activity"/>
    <property type="evidence" value="ECO:0007669"/>
    <property type="project" value="InterPro"/>
</dbReference>
<dbReference type="CDD" id="cd14503">
    <property type="entry name" value="PTP-bact"/>
    <property type="match status" value="1"/>
</dbReference>
<gene>
    <name evidence="3" type="ORF">SAMN04488071_2321</name>
</gene>
<organism evidence="3 4">
    <name type="scientific">Kordiimonas lacus</name>
    <dbReference type="NCBI Taxonomy" id="637679"/>
    <lineage>
        <taxon>Bacteria</taxon>
        <taxon>Pseudomonadati</taxon>
        <taxon>Pseudomonadota</taxon>
        <taxon>Alphaproteobacteria</taxon>
        <taxon>Kordiimonadales</taxon>
        <taxon>Kordiimonadaceae</taxon>
        <taxon>Kordiimonas</taxon>
    </lineage>
</organism>
<reference evidence="3 4" key="1">
    <citation type="submission" date="2016-10" db="EMBL/GenBank/DDBJ databases">
        <authorList>
            <person name="de Groot N.N."/>
        </authorList>
    </citation>
    <scope>NUCLEOTIDE SEQUENCE [LARGE SCALE GENOMIC DNA]</scope>
    <source>
        <strain evidence="3 4">CGMCC 1.9109</strain>
    </source>
</reference>
<feature type="chain" id="PRO_5010321438" evidence="1">
    <location>
        <begin position="21"/>
        <end position="182"/>
    </location>
</feature>
<feature type="domain" description="Beta-lactamase hydrolase-like protein phosphatase-like" evidence="2">
    <location>
        <begin position="32"/>
        <end position="142"/>
    </location>
</feature>
<evidence type="ECO:0000256" key="1">
    <source>
        <dbReference type="SAM" id="SignalP"/>
    </source>
</evidence>
<keyword evidence="4" id="KW-1185">Reference proteome</keyword>
<sequence length="182" mass="19312">MTRLLAILLALFYLGNTAQADNHTDLDLANARVVSDKLTTGGQPTKADLGRLKEAGFTTVVNLRRDGETTKRDDPEVAKLFNFDEAEAASSIGLSYFHLPISSKDGLTAENAKLLDDALKAAPGPVLLHCGSGNRAGALLALRAYHVEGKQPDEALAIGKAAGLKSLEPKVRTQLGLPPLEE</sequence>
<protein>
    <submittedName>
        <fullName evidence="3">TIGR01244 family protein</fullName>
    </submittedName>
</protein>
<feature type="signal peptide" evidence="1">
    <location>
        <begin position="1"/>
        <end position="20"/>
    </location>
</feature>
<dbReference type="Gene3D" id="3.90.190.10">
    <property type="entry name" value="Protein tyrosine phosphatase superfamily"/>
    <property type="match status" value="1"/>
</dbReference>
<dbReference type="SUPFAM" id="SSF52799">
    <property type="entry name" value="(Phosphotyrosine protein) phosphatases II"/>
    <property type="match status" value="1"/>
</dbReference>
<dbReference type="STRING" id="637679.GCA_001550055_03486"/>
<dbReference type="InterPro" id="IPR005939">
    <property type="entry name" value="BLH_phosphatase-like"/>
</dbReference>
<dbReference type="InterPro" id="IPR029021">
    <property type="entry name" value="Prot-tyrosine_phosphatase-like"/>
</dbReference>
<dbReference type="OrthoDB" id="9805710at2"/>
<evidence type="ECO:0000259" key="2">
    <source>
        <dbReference type="Pfam" id="PF04273"/>
    </source>
</evidence>
<accession>A0A1G7B3Z5</accession>
<dbReference type="RefSeq" id="WP_082714691.1">
    <property type="nucleotide sequence ID" value="NZ_FNAK01000005.1"/>
</dbReference>
<name>A0A1G7B3Z5_9PROT</name>
<evidence type="ECO:0000313" key="3">
    <source>
        <dbReference type="EMBL" id="SDE20955.1"/>
    </source>
</evidence>
<dbReference type="Pfam" id="PF04273">
    <property type="entry name" value="BLH_phosphatase"/>
    <property type="match status" value="1"/>
</dbReference>
<dbReference type="EMBL" id="FNAK01000005">
    <property type="protein sequence ID" value="SDE20955.1"/>
    <property type="molecule type" value="Genomic_DNA"/>
</dbReference>
<evidence type="ECO:0000313" key="4">
    <source>
        <dbReference type="Proteomes" id="UP000183685"/>
    </source>
</evidence>
<proteinExistence type="predicted"/>
<keyword evidence="1" id="KW-0732">Signal</keyword>
<dbReference type="AlphaFoldDB" id="A0A1G7B3Z5"/>